<name>F1Z599_9SPHN</name>
<dbReference type="AlphaFoldDB" id="F1Z599"/>
<dbReference type="STRING" id="983920.Y88_2152"/>
<comment type="caution">
    <text evidence="1">The sequence shown here is derived from an EMBL/GenBank/DDBJ whole genome shotgun (WGS) entry which is preliminary data.</text>
</comment>
<reference evidence="1 2" key="1">
    <citation type="journal article" date="2012" name="J. Bacteriol.">
        <title>Draft Genome Sequence of Novosphingobium nitrogenifigens Y88T.</title>
        <authorList>
            <person name="Strabala T.J."/>
            <person name="Macdonald L."/>
            <person name="Liu V."/>
            <person name="Smit A.M."/>
        </authorList>
    </citation>
    <scope>NUCLEOTIDE SEQUENCE [LARGE SCALE GENOMIC DNA]</scope>
    <source>
        <strain evidence="1 2">DSM 19370</strain>
    </source>
</reference>
<sequence>MGLYPVKTSATRSARAALDKTIILSLGLCIRLHSRHYRELP</sequence>
<proteinExistence type="predicted"/>
<dbReference type="InParanoid" id="F1Z599"/>
<dbReference type="HOGENOM" id="CLU_3273575_0_0_5"/>
<dbReference type="EMBL" id="AEWJ01000023">
    <property type="protein sequence ID" value="EGD60278.1"/>
    <property type="molecule type" value="Genomic_DNA"/>
</dbReference>
<organism evidence="1 2">
    <name type="scientific">Novosphingobium nitrogenifigens DSM 19370</name>
    <dbReference type="NCBI Taxonomy" id="983920"/>
    <lineage>
        <taxon>Bacteria</taxon>
        <taxon>Pseudomonadati</taxon>
        <taxon>Pseudomonadota</taxon>
        <taxon>Alphaproteobacteria</taxon>
        <taxon>Sphingomonadales</taxon>
        <taxon>Sphingomonadaceae</taxon>
        <taxon>Novosphingobium</taxon>
    </lineage>
</organism>
<protein>
    <submittedName>
        <fullName evidence="1">Uncharacterized protein</fullName>
    </submittedName>
</protein>
<gene>
    <name evidence="1" type="ORF">Y88_2152</name>
</gene>
<dbReference type="Proteomes" id="UP000004728">
    <property type="component" value="Unassembled WGS sequence"/>
</dbReference>
<evidence type="ECO:0000313" key="1">
    <source>
        <dbReference type="EMBL" id="EGD60278.1"/>
    </source>
</evidence>
<keyword evidence="2" id="KW-1185">Reference proteome</keyword>
<accession>F1Z599</accession>
<evidence type="ECO:0000313" key="2">
    <source>
        <dbReference type="Proteomes" id="UP000004728"/>
    </source>
</evidence>